<dbReference type="InterPro" id="IPR059000">
    <property type="entry name" value="ATPase_P-type_domA"/>
</dbReference>
<dbReference type="GO" id="GO:0046872">
    <property type="term" value="F:metal ion binding"/>
    <property type="evidence" value="ECO:0007669"/>
    <property type="project" value="UniProtKB-KW"/>
</dbReference>
<feature type="transmembrane region" description="Helical" evidence="8">
    <location>
        <begin position="253"/>
        <end position="274"/>
    </location>
</feature>
<dbReference type="InterPro" id="IPR023214">
    <property type="entry name" value="HAD_sf"/>
</dbReference>
<dbReference type="Proteomes" id="UP001187192">
    <property type="component" value="Unassembled WGS sequence"/>
</dbReference>
<evidence type="ECO:0000313" key="11">
    <source>
        <dbReference type="Proteomes" id="UP001187192"/>
    </source>
</evidence>
<dbReference type="NCBIfam" id="TIGR01494">
    <property type="entry name" value="ATPase_P-type"/>
    <property type="match status" value="1"/>
</dbReference>
<dbReference type="InterPro" id="IPR036412">
    <property type="entry name" value="HAD-like_sf"/>
</dbReference>
<dbReference type="SFLD" id="SFLDG00002">
    <property type="entry name" value="C1.7:_P-type_atpase_like"/>
    <property type="match status" value="1"/>
</dbReference>
<evidence type="ECO:0000256" key="1">
    <source>
        <dbReference type="ARBA" id="ARBA00004370"/>
    </source>
</evidence>
<dbReference type="NCBIfam" id="TIGR01512">
    <property type="entry name" value="ATPase-IB2_Cd"/>
    <property type="match status" value="1"/>
</dbReference>
<evidence type="ECO:0000256" key="6">
    <source>
        <dbReference type="ARBA" id="ARBA00022989"/>
    </source>
</evidence>
<dbReference type="GO" id="GO:0016887">
    <property type="term" value="F:ATP hydrolysis activity"/>
    <property type="evidence" value="ECO:0007669"/>
    <property type="project" value="InterPro"/>
</dbReference>
<comment type="caution">
    <text evidence="10">The sequence shown here is derived from an EMBL/GenBank/DDBJ whole genome shotgun (WGS) entry which is preliminary data.</text>
</comment>
<feature type="transmembrane region" description="Helical" evidence="8">
    <location>
        <begin position="35"/>
        <end position="52"/>
    </location>
</feature>
<evidence type="ECO:0000259" key="9">
    <source>
        <dbReference type="Pfam" id="PF00122"/>
    </source>
</evidence>
<keyword evidence="5" id="KW-1278">Translocase</keyword>
<dbReference type="Gene3D" id="3.40.1110.10">
    <property type="entry name" value="Calcium-transporting ATPase, cytoplasmic domain N"/>
    <property type="match status" value="1"/>
</dbReference>
<evidence type="ECO:0000256" key="2">
    <source>
        <dbReference type="ARBA" id="ARBA00006024"/>
    </source>
</evidence>
<dbReference type="PANTHER" id="PTHR48085">
    <property type="entry name" value="CADMIUM/ZINC-TRANSPORTING ATPASE HMA2-RELATED"/>
    <property type="match status" value="1"/>
</dbReference>
<dbReference type="SUPFAM" id="SSF56784">
    <property type="entry name" value="HAD-like"/>
    <property type="match status" value="1"/>
</dbReference>
<evidence type="ECO:0000256" key="8">
    <source>
        <dbReference type="RuleBase" id="RU362081"/>
    </source>
</evidence>
<dbReference type="InterPro" id="IPR044492">
    <property type="entry name" value="P_typ_ATPase_HD_dom"/>
</dbReference>
<sequence length="937" mass="100621">MIREVNAKALNEARLEANVRVYGEDNFKKKWPSPYSIACGVLLLLSFLKFVFRPLGWLALGAVAIGILPIFLKAVAAIRNLRLDINILAIVAVIGTVAMSDYLEAGTIVFLFTVAEWLESRASHKANAVLSSLLSMVPQKAVVAETGDVVDADEVKLNTVLAVKAGEVIPIDGVVVEGNCDVDEKTLTGESFPVAKQKDSTVWAGTINLNGYISVKTTALAEDCAVAKMAKLVEEAQNSKSKTQRFIDKCAKFYTPAVLIISISLAVIPAVLRLHNLNKWFHLALVVLVSACPCGLILSTPVATFCAVTKAATSGLLIKGGDHLETLAKIKLVAFDKTGTITRGEFVVSDFRSLRDDISLETLVYWVSSIESKSSHPMAAALVDYGKSLSIEPKPDNVEEFQNFPGEGIYGRVDGKDVYIGNKKIATRASCERVPTLEGFAKEGKSVGYVYCGGTAAGIFTLSDTCRSGVADAIKELKSLGIRTAMLTGDSVSAAMHTNEQLEHAIEEVRAELLPEDKAKIINEFKMEGPTAMIGDGVNDAPALATADIGISMGVSGSALATETGDVILLSNDMRKIPKAIQLARKTTGKVIQNVVLSIVTKGAILALAIAGHPLVWAAVLADVGTCLLVILNSMLLLHERHNHGGKCCKSSSAPHVHKHGCNDGHNKFSPHKDHQGCSNNKALKACKSQNCNSSETRVSNCHRRPISSSSCCDNKRRNSAESHKTEHCHDHGSCDGTVNRDLESQNTHDHGFFASQTSKSSCVEDNHRVLNATGRRCCSAEGEHDDHHGSKHCSHSVSPLAESGKLSCCGKIKSHNDGEAHRKTDEPCSVQRHHEEDHSCSNKHKKNHTANDVIHDENHDESEAKLACMMSLRCCENHDDLAGSATSVNSCNVSLEKREMGGCCKSYLKECCGKHGHLGVALGGSLSEVVIDLGHA</sequence>
<dbReference type="PROSITE" id="PS00154">
    <property type="entry name" value="ATPASE_E1_E2"/>
    <property type="match status" value="1"/>
</dbReference>
<dbReference type="AlphaFoldDB" id="A0AA88AGY2"/>
<dbReference type="GO" id="GO:0005524">
    <property type="term" value="F:ATP binding"/>
    <property type="evidence" value="ECO:0007669"/>
    <property type="project" value="UniProtKB-UniRule"/>
</dbReference>
<feature type="domain" description="P-type ATPase A" evidence="9">
    <location>
        <begin position="138"/>
        <end position="234"/>
    </location>
</feature>
<comment type="subcellular location">
    <subcellularLocation>
        <location evidence="1 8">Membrane</location>
    </subcellularLocation>
</comment>
<comment type="similarity">
    <text evidence="2 8">Belongs to the cation transport ATPase (P-type) (TC 3.A.3) family. Type IB subfamily.</text>
</comment>
<keyword evidence="4 8" id="KW-0479">Metal-binding</keyword>
<dbReference type="FunFam" id="3.40.1110.10:FF:000043">
    <property type="entry name" value="Putative cadmium/zinc-transporting ATPase 3"/>
    <property type="match status" value="1"/>
</dbReference>
<keyword evidence="3 8" id="KW-0812">Transmembrane</keyword>
<dbReference type="CDD" id="cd02079">
    <property type="entry name" value="P-type_ATPase_HM"/>
    <property type="match status" value="1"/>
</dbReference>
<reference evidence="10" key="1">
    <citation type="submission" date="2023-07" db="EMBL/GenBank/DDBJ databases">
        <title>draft genome sequence of fig (Ficus carica).</title>
        <authorList>
            <person name="Takahashi T."/>
            <person name="Nishimura K."/>
        </authorList>
    </citation>
    <scope>NUCLEOTIDE SEQUENCE</scope>
</reference>
<dbReference type="SUPFAM" id="SSF81653">
    <property type="entry name" value="Calcium ATPase, transduction domain A"/>
    <property type="match status" value="1"/>
</dbReference>
<feature type="transmembrane region" description="Helical" evidence="8">
    <location>
        <begin position="85"/>
        <end position="115"/>
    </location>
</feature>
<dbReference type="Gene3D" id="2.70.150.10">
    <property type="entry name" value="Calcium-transporting ATPase, cytoplasmic transduction domain A"/>
    <property type="match status" value="1"/>
</dbReference>
<feature type="transmembrane region" description="Helical" evidence="8">
    <location>
        <begin position="591"/>
        <end position="610"/>
    </location>
</feature>
<evidence type="ECO:0000256" key="4">
    <source>
        <dbReference type="ARBA" id="ARBA00022723"/>
    </source>
</evidence>
<feature type="transmembrane region" description="Helical" evidence="8">
    <location>
        <begin position="280"/>
        <end position="308"/>
    </location>
</feature>
<dbReference type="PANTHER" id="PTHR48085:SF5">
    <property type="entry name" value="CADMIUM_ZINC-TRANSPORTING ATPASE HMA4-RELATED"/>
    <property type="match status" value="1"/>
</dbReference>
<evidence type="ECO:0000256" key="7">
    <source>
        <dbReference type="ARBA" id="ARBA00023136"/>
    </source>
</evidence>
<dbReference type="GO" id="GO:0019829">
    <property type="term" value="F:ATPase-coupled monoatomic cation transmembrane transporter activity"/>
    <property type="evidence" value="ECO:0007669"/>
    <property type="project" value="InterPro"/>
</dbReference>
<evidence type="ECO:0000256" key="5">
    <source>
        <dbReference type="ARBA" id="ARBA00022967"/>
    </source>
</evidence>
<dbReference type="PRINTS" id="PR00119">
    <property type="entry name" value="CATATPASE"/>
</dbReference>
<proteinExistence type="inferred from homology"/>
<dbReference type="SFLD" id="SFLDS00003">
    <property type="entry name" value="Haloacid_Dehalogenase"/>
    <property type="match status" value="1"/>
</dbReference>
<keyword evidence="8" id="KW-0547">Nucleotide-binding</keyword>
<evidence type="ECO:0000256" key="3">
    <source>
        <dbReference type="ARBA" id="ARBA00022692"/>
    </source>
</evidence>
<dbReference type="Gene3D" id="3.40.50.1000">
    <property type="entry name" value="HAD superfamily/HAD-like"/>
    <property type="match status" value="1"/>
</dbReference>
<dbReference type="InterPro" id="IPR008250">
    <property type="entry name" value="ATPase_P-typ_transduc_dom_A_sf"/>
</dbReference>
<keyword evidence="6 8" id="KW-1133">Transmembrane helix</keyword>
<dbReference type="Pfam" id="PF00702">
    <property type="entry name" value="Hydrolase"/>
    <property type="match status" value="1"/>
</dbReference>
<dbReference type="InterPro" id="IPR001757">
    <property type="entry name" value="P_typ_ATPase"/>
</dbReference>
<dbReference type="Pfam" id="PF00122">
    <property type="entry name" value="E1-E2_ATPase"/>
    <property type="match status" value="1"/>
</dbReference>
<dbReference type="SUPFAM" id="SSF81665">
    <property type="entry name" value="Calcium ATPase, transmembrane domain M"/>
    <property type="match status" value="1"/>
</dbReference>
<keyword evidence="7 8" id="KW-0472">Membrane</keyword>
<accession>A0AA88AGY2</accession>
<dbReference type="InterPro" id="IPR023299">
    <property type="entry name" value="ATPase_P-typ_cyto_dom_N"/>
</dbReference>
<dbReference type="InterPro" id="IPR023298">
    <property type="entry name" value="ATPase_P-typ_TM_dom_sf"/>
</dbReference>
<keyword evidence="8" id="KW-0067">ATP-binding</keyword>
<keyword evidence="11" id="KW-1185">Reference proteome</keyword>
<dbReference type="PROSITE" id="PS01229">
    <property type="entry name" value="COF_2"/>
    <property type="match status" value="1"/>
</dbReference>
<feature type="transmembrane region" description="Helical" evidence="8">
    <location>
        <begin position="616"/>
        <end position="638"/>
    </location>
</feature>
<protein>
    <recommendedName>
        <fullName evidence="9">P-type ATPase A domain-containing protein</fullName>
    </recommendedName>
</protein>
<dbReference type="NCBIfam" id="TIGR01525">
    <property type="entry name" value="ATPase-IB_hvy"/>
    <property type="match status" value="1"/>
</dbReference>
<feature type="transmembrane region" description="Helical" evidence="8">
    <location>
        <begin position="57"/>
        <end position="79"/>
    </location>
</feature>
<dbReference type="InterPro" id="IPR051014">
    <property type="entry name" value="Cation_Transport_ATPase_IB"/>
</dbReference>
<gene>
    <name evidence="10" type="ORF">TIFTF001_021130</name>
</gene>
<name>A0AA88AGY2_FICCA</name>
<evidence type="ECO:0000313" key="10">
    <source>
        <dbReference type="EMBL" id="GMN51980.1"/>
    </source>
</evidence>
<dbReference type="SFLD" id="SFLDF00027">
    <property type="entry name" value="p-type_atpase"/>
    <property type="match status" value="1"/>
</dbReference>
<dbReference type="InterPro" id="IPR018303">
    <property type="entry name" value="ATPase_P-typ_P_site"/>
</dbReference>
<dbReference type="EMBL" id="BTGU01000040">
    <property type="protein sequence ID" value="GMN51980.1"/>
    <property type="molecule type" value="Genomic_DNA"/>
</dbReference>
<dbReference type="GO" id="GO:0016020">
    <property type="term" value="C:membrane"/>
    <property type="evidence" value="ECO:0007669"/>
    <property type="project" value="UniProtKB-SubCell"/>
</dbReference>
<dbReference type="FunFam" id="2.70.150.10:FF:000002">
    <property type="entry name" value="Copper-transporting ATPase 1, putative"/>
    <property type="match status" value="1"/>
</dbReference>
<organism evidence="10 11">
    <name type="scientific">Ficus carica</name>
    <name type="common">Common fig</name>
    <dbReference type="NCBI Taxonomy" id="3494"/>
    <lineage>
        <taxon>Eukaryota</taxon>
        <taxon>Viridiplantae</taxon>
        <taxon>Streptophyta</taxon>
        <taxon>Embryophyta</taxon>
        <taxon>Tracheophyta</taxon>
        <taxon>Spermatophyta</taxon>
        <taxon>Magnoliopsida</taxon>
        <taxon>eudicotyledons</taxon>
        <taxon>Gunneridae</taxon>
        <taxon>Pentapetalae</taxon>
        <taxon>rosids</taxon>
        <taxon>fabids</taxon>
        <taxon>Rosales</taxon>
        <taxon>Moraceae</taxon>
        <taxon>Ficeae</taxon>
        <taxon>Ficus</taxon>
    </lineage>
</organism>
<dbReference type="InterPro" id="IPR027256">
    <property type="entry name" value="P-typ_ATPase_IB"/>
</dbReference>